<evidence type="ECO:0000256" key="3">
    <source>
        <dbReference type="ARBA" id="ARBA00023163"/>
    </source>
</evidence>
<dbReference type="SMART" id="SM00342">
    <property type="entry name" value="HTH_ARAC"/>
    <property type="match status" value="1"/>
</dbReference>
<gene>
    <name evidence="5" type="ORF">LKD71_00665</name>
</gene>
<protein>
    <submittedName>
        <fullName evidence="5">AraC family transcriptional regulator</fullName>
    </submittedName>
</protein>
<dbReference type="InterPro" id="IPR013096">
    <property type="entry name" value="Cupin_2"/>
</dbReference>
<evidence type="ECO:0000313" key="5">
    <source>
        <dbReference type="EMBL" id="MCC2188343.1"/>
    </source>
</evidence>
<dbReference type="PANTHER" id="PTHR43280">
    <property type="entry name" value="ARAC-FAMILY TRANSCRIPTIONAL REGULATOR"/>
    <property type="match status" value="1"/>
</dbReference>
<organism evidence="5 6">
    <name type="scientific">Fusicatenibacter faecihominis</name>
    <dbReference type="NCBI Taxonomy" id="2881276"/>
    <lineage>
        <taxon>Bacteria</taxon>
        <taxon>Bacillati</taxon>
        <taxon>Bacillota</taxon>
        <taxon>Clostridia</taxon>
        <taxon>Lachnospirales</taxon>
        <taxon>Lachnospiraceae</taxon>
        <taxon>Fusicatenibacter</taxon>
    </lineage>
</organism>
<dbReference type="PANTHER" id="PTHR43280:SF2">
    <property type="entry name" value="HTH-TYPE TRANSCRIPTIONAL REGULATOR EXSA"/>
    <property type="match status" value="1"/>
</dbReference>
<evidence type="ECO:0000313" key="6">
    <source>
        <dbReference type="Proteomes" id="UP001197875"/>
    </source>
</evidence>
<keyword evidence="6" id="KW-1185">Reference proteome</keyword>
<dbReference type="EMBL" id="JAJEPR010000001">
    <property type="protein sequence ID" value="MCC2188343.1"/>
    <property type="molecule type" value="Genomic_DNA"/>
</dbReference>
<dbReference type="Pfam" id="PF12833">
    <property type="entry name" value="HTH_18"/>
    <property type="match status" value="1"/>
</dbReference>
<dbReference type="GO" id="GO:0003700">
    <property type="term" value="F:DNA-binding transcription factor activity"/>
    <property type="evidence" value="ECO:0007669"/>
    <property type="project" value="InterPro"/>
</dbReference>
<dbReference type="PROSITE" id="PS00041">
    <property type="entry name" value="HTH_ARAC_FAMILY_1"/>
    <property type="match status" value="1"/>
</dbReference>
<feature type="domain" description="HTH araC/xylS-type" evidence="4">
    <location>
        <begin position="192"/>
        <end position="290"/>
    </location>
</feature>
<dbReference type="Pfam" id="PF07883">
    <property type="entry name" value="Cupin_2"/>
    <property type="match status" value="1"/>
</dbReference>
<proteinExistence type="predicted"/>
<comment type="caution">
    <text evidence="5">The sequence shown here is derived from an EMBL/GenBank/DDBJ whole genome shotgun (WGS) entry which is preliminary data.</text>
</comment>
<dbReference type="Gene3D" id="1.10.10.60">
    <property type="entry name" value="Homeodomain-like"/>
    <property type="match status" value="2"/>
</dbReference>
<dbReference type="RefSeq" id="WP_227613960.1">
    <property type="nucleotide sequence ID" value="NZ_JAJEPR010000001.1"/>
</dbReference>
<keyword evidence="2" id="KW-0238">DNA-binding</keyword>
<dbReference type="SUPFAM" id="SSF51215">
    <property type="entry name" value="Regulatory protein AraC"/>
    <property type="match status" value="1"/>
</dbReference>
<dbReference type="InterPro" id="IPR018062">
    <property type="entry name" value="HTH_AraC-typ_CS"/>
</dbReference>
<dbReference type="SUPFAM" id="SSF46689">
    <property type="entry name" value="Homeodomain-like"/>
    <property type="match status" value="2"/>
</dbReference>
<dbReference type="CDD" id="cd02208">
    <property type="entry name" value="cupin_RmlC-like"/>
    <property type="match status" value="1"/>
</dbReference>
<keyword evidence="3" id="KW-0804">Transcription</keyword>
<sequence>MRDFEYETFREDKKHTEVAFPYNTYLCSIPLDFSSVPVHWHEEMEFIVVKKGRGLVTLDRESRLLEAGQAVIVLPGQLHGIRQYQQERMEYENIIFRLEMLLPKEGDVCGPKFLEPYRDGKLLYPAWIDGSALYHEEMLECIRKMDELSEQRPRGYPLAVKGWLFQFFFLLFSRVEPTLAEEGREKSLDKMKRILRRIEVDYGKPLSIKEMAEFSGFSESHFMKFFKNHMGVPFVSYLNDYRLTLAARALAEGQEDVLTVAMDVGFSNVSYFNRLFKKKFRMTPLEYRKRGEKR</sequence>
<dbReference type="Gene3D" id="2.60.120.10">
    <property type="entry name" value="Jelly Rolls"/>
    <property type="match status" value="1"/>
</dbReference>
<dbReference type="GO" id="GO:0043565">
    <property type="term" value="F:sequence-specific DNA binding"/>
    <property type="evidence" value="ECO:0007669"/>
    <property type="project" value="InterPro"/>
</dbReference>
<dbReference type="InterPro" id="IPR009057">
    <property type="entry name" value="Homeodomain-like_sf"/>
</dbReference>
<name>A0AAE3DPU5_9FIRM</name>
<accession>A0AAE3DPU5</accession>
<reference evidence="5 6" key="1">
    <citation type="submission" date="2021-10" db="EMBL/GenBank/DDBJ databases">
        <title>Anaerobic single-cell dispensing facilitates the cultivation of human gut bacteria.</title>
        <authorList>
            <person name="Afrizal A."/>
        </authorList>
    </citation>
    <scope>NUCLEOTIDE SEQUENCE [LARGE SCALE GENOMIC DNA]</scope>
    <source>
        <strain evidence="5 6">CLA-AA-H277</strain>
    </source>
</reference>
<evidence type="ECO:0000259" key="4">
    <source>
        <dbReference type="PROSITE" id="PS01124"/>
    </source>
</evidence>
<dbReference type="InterPro" id="IPR018060">
    <property type="entry name" value="HTH_AraC"/>
</dbReference>
<evidence type="ECO:0000256" key="2">
    <source>
        <dbReference type="ARBA" id="ARBA00023125"/>
    </source>
</evidence>
<evidence type="ECO:0000256" key="1">
    <source>
        <dbReference type="ARBA" id="ARBA00023015"/>
    </source>
</evidence>
<dbReference type="InterPro" id="IPR037923">
    <property type="entry name" value="HTH-like"/>
</dbReference>
<dbReference type="PRINTS" id="PR00032">
    <property type="entry name" value="HTHARAC"/>
</dbReference>
<dbReference type="AlphaFoldDB" id="A0AAE3DPU5"/>
<dbReference type="InterPro" id="IPR014710">
    <property type="entry name" value="RmlC-like_jellyroll"/>
</dbReference>
<dbReference type="PROSITE" id="PS01124">
    <property type="entry name" value="HTH_ARAC_FAMILY_2"/>
    <property type="match status" value="1"/>
</dbReference>
<dbReference type="InterPro" id="IPR020449">
    <property type="entry name" value="Tscrpt_reg_AraC-type_HTH"/>
</dbReference>
<dbReference type="Proteomes" id="UP001197875">
    <property type="component" value="Unassembled WGS sequence"/>
</dbReference>
<keyword evidence="1" id="KW-0805">Transcription regulation</keyword>